<comment type="caution">
    <text evidence="1">The sequence shown here is derived from an EMBL/GenBank/DDBJ whole genome shotgun (WGS) entry which is preliminary data.</text>
</comment>
<proteinExistence type="predicted"/>
<organism evidence="1 2">
    <name type="scientific">Pseudomonas caricapapayae</name>
    <dbReference type="NCBI Taxonomy" id="46678"/>
    <lineage>
        <taxon>Bacteria</taxon>
        <taxon>Pseudomonadati</taxon>
        <taxon>Pseudomonadota</taxon>
        <taxon>Gammaproteobacteria</taxon>
        <taxon>Pseudomonadales</taxon>
        <taxon>Pseudomonadaceae</taxon>
        <taxon>Pseudomonas</taxon>
    </lineage>
</organism>
<evidence type="ECO:0000313" key="2">
    <source>
        <dbReference type="Proteomes" id="UP000278587"/>
    </source>
</evidence>
<dbReference type="AlphaFoldDB" id="A0A3M3BAY0"/>
<name>A0A3M3BAY0_9PSED</name>
<reference evidence="1 2" key="1">
    <citation type="submission" date="2018-08" db="EMBL/GenBank/DDBJ databases">
        <title>Recombination of ecologically and evolutionarily significant loci maintains genetic cohesion in the Pseudomonas syringae species complex.</title>
        <authorList>
            <person name="Dillon M."/>
            <person name="Thakur S."/>
            <person name="Almeida R.N.D."/>
            <person name="Weir B.S."/>
            <person name="Guttman D.S."/>
        </authorList>
    </citation>
    <scope>NUCLEOTIDE SEQUENCE [LARGE SCALE GENOMIC DNA]</scope>
    <source>
        <strain evidence="1 2">ICMP 4086</strain>
    </source>
</reference>
<accession>A0A3M3BAY0</accession>
<dbReference type="RefSeq" id="WP_004667032.1">
    <property type="nucleotide sequence ID" value="NZ_RBOC01000086.1"/>
</dbReference>
<dbReference type="Proteomes" id="UP000278587">
    <property type="component" value="Unassembled WGS sequence"/>
</dbReference>
<evidence type="ECO:0000313" key="1">
    <source>
        <dbReference type="EMBL" id="RMM09868.1"/>
    </source>
</evidence>
<gene>
    <name evidence="1" type="ORF">ALQ84_200334</name>
</gene>
<dbReference type="EMBL" id="RBOC01000086">
    <property type="protein sequence ID" value="RMM09868.1"/>
    <property type="molecule type" value="Genomic_DNA"/>
</dbReference>
<protein>
    <submittedName>
        <fullName evidence="1">Uncharacterized protein</fullName>
    </submittedName>
</protein>
<sequence length="61" mass="7371">MIIEKDEVRLEIKELIDLIRLDERYSSMMFDGIFPIDNEAIELNCQRRFRIMEISCKYGLN</sequence>